<keyword evidence="2" id="KW-0067">ATP-binding</keyword>
<dbReference type="GO" id="GO:0004386">
    <property type="term" value="F:helicase activity"/>
    <property type="evidence" value="ECO:0007669"/>
    <property type="project" value="UniProtKB-KW"/>
</dbReference>
<sequence length="399" mass="47435">MKNKYYRIGPEFFKSVEVPGINGERNLRIIKWNRQTIIDDHGKDCLEGIKKYDGFTVVPSHTKYQQVIGEFYNKYHPLSHKVLHHNQSKIENTLNFLGHVFGEQLEIGLDYLGILWHHPTHILPILCLVSEERSTGKTTFLNWLKSIFEDNMTLNNNEDLRSRFNSDWTNKLIVAVDEVLLDKKEDSERLKNLSTAKNYKTESKGKDKIETQFFGKFILCSNNESNFILIDENEIRYWVRKVPKLENSNPKLFETLTAELPYFIDLLIKRKVTSPRKTRMWFTRDQIATEALKKLVKGTKLSIEKELIFLLEEMFDDFDTDEICLSFNELSEIFNKSRIRITRKDIRRIVIEKWKIHSENSSYKMYYKAINPSTGEWEVEFENKKGRFYRFNRDFIKNV</sequence>
<dbReference type="AlphaFoldDB" id="A0A1L3J1M3"/>
<name>A0A1L3J1M3_9FLAO</name>
<evidence type="ECO:0000313" key="2">
    <source>
        <dbReference type="EMBL" id="APG59017.1"/>
    </source>
</evidence>
<proteinExistence type="predicted"/>
<gene>
    <name evidence="2" type="ORF">LPB144_00740</name>
</gene>
<dbReference type="Proteomes" id="UP000182510">
    <property type="component" value="Chromosome"/>
</dbReference>
<dbReference type="OrthoDB" id="608366at2"/>
<dbReference type="InterPro" id="IPR027417">
    <property type="entry name" value="P-loop_NTPase"/>
</dbReference>
<evidence type="ECO:0000259" key="1">
    <source>
        <dbReference type="Pfam" id="PF19263"/>
    </source>
</evidence>
<evidence type="ECO:0000313" key="3">
    <source>
        <dbReference type="Proteomes" id="UP000182510"/>
    </source>
</evidence>
<dbReference type="Gene3D" id="3.40.50.300">
    <property type="entry name" value="P-loop containing nucleotide triphosphate hydrolases"/>
    <property type="match status" value="1"/>
</dbReference>
<keyword evidence="2" id="KW-0547">Nucleotide-binding</keyword>
<protein>
    <submittedName>
        <fullName evidence="2">Helicase</fullName>
    </submittedName>
</protein>
<dbReference type="Pfam" id="PF19263">
    <property type="entry name" value="DUF5906"/>
    <property type="match status" value="1"/>
</dbReference>
<dbReference type="InterPro" id="IPR045455">
    <property type="entry name" value="NrS-1_pol-like_helicase"/>
</dbReference>
<keyword evidence="2" id="KW-0347">Helicase</keyword>
<dbReference type="KEGG" id="grl:LPB144_00740"/>
<keyword evidence="3" id="KW-1185">Reference proteome</keyword>
<keyword evidence="2" id="KW-0378">Hydrolase</keyword>
<reference evidence="2 3" key="1">
    <citation type="submission" date="2016-11" db="EMBL/GenBank/DDBJ databases">
        <title>Gramella sp. LPB0144 isolated from marine environment.</title>
        <authorList>
            <person name="Kim E."/>
            <person name="Yi H."/>
        </authorList>
    </citation>
    <scope>NUCLEOTIDE SEQUENCE [LARGE SCALE GENOMIC DNA]</scope>
    <source>
        <strain evidence="2 3">LPB0144</strain>
    </source>
</reference>
<accession>A0A1L3J1M3</accession>
<dbReference type="STRING" id="1913577.LPB144_00740"/>
<organism evidence="2 3">
    <name type="scientific">Christiangramia salexigens</name>
    <dbReference type="NCBI Taxonomy" id="1913577"/>
    <lineage>
        <taxon>Bacteria</taxon>
        <taxon>Pseudomonadati</taxon>
        <taxon>Bacteroidota</taxon>
        <taxon>Flavobacteriia</taxon>
        <taxon>Flavobacteriales</taxon>
        <taxon>Flavobacteriaceae</taxon>
        <taxon>Christiangramia</taxon>
    </lineage>
</organism>
<dbReference type="RefSeq" id="WP_072551672.1">
    <property type="nucleotide sequence ID" value="NZ_CP018153.1"/>
</dbReference>
<feature type="domain" description="NrS-1 polymerase-like helicase" evidence="1">
    <location>
        <begin position="128"/>
        <end position="233"/>
    </location>
</feature>
<dbReference type="EMBL" id="CP018153">
    <property type="protein sequence ID" value="APG59017.1"/>
    <property type="molecule type" value="Genomic_DNA"/>
</dbReference>